<evidence type="ECO:0000259" key="12">
    <source>
        <dbReference type="PROSITE" id="PS50994"/>
    </source>
</evidence>
<keyword evidence="5" id="KW-0540">Nuclease</keyword>
<evidence type="ECO:0000259" key="11">
    <source>
        <dbReference type="PROSITE" id="PS50878"/>
    </source>
</evidence>
<keyword evidence="9" id="KW-0229">DNA integration</keyword>
<dbReference type="GO" id="GO:0003964">
    <property type="term" value="F:RNA-directed DNA polymerase activity"/>
    <property type="evidence" value="ECO:0007669"/>
    <property type="project" value="UniProtKB-KW"/>
</dbReference>
<dbReference type="PANTHER" id="PTHR37984:SF5">
    <property type="entry name" value="PROTEIN NYNRIN-LIKE"/>
    <property type="match status" value="1"/>
</dbReference>
<dbReference type="Pfam" id="PF17921">
    <property type="entry name" value="Integrase_H2C2"/>
    <property type="match status" value="1"/>
</dbReference>
<dbReference type="InterPro" id="IPR001584">
    <property type="entry name" value="Integrase_cat-core"/>
</dbReference>
<dbReference type="Pfam" id="PF00078">
    <property type="entry name" value="RVT_1"/>
    <property type="match status" value="1"/>
</dbReference>
<keyword evidence="2" id="KW-0645">Protease</keyword>
<dbReference type="GO" id="GO:0046872">
    <property type="term" value="F:metal ion binding"/>
    <property type="evidence" value="ECO:0007669"/>
    <property type="project" value="UniProtKB-KW"/>
</dbReference>
<evidence type="ECO:0000256" key="7">
    <source>
        <dbReference type="ARBA" id="ARBA00022759"/>
    </source>
</evidence>
<evidence type="ECO:0000256" key="5">
    <source>
        <dbReference type="ARBA" id="ARBA00022722"/>
    </source>
</evidence>
<evidence type="ECO:0000256" key="2">
    <source>
        <dbReference type="ARBA" id="ARBA00022670"/>
    </source>
</evidence>
<keyword evidence="10" id="KW-0695">RNA-directed DNA polymerase</keyword>
<dbReference type="GO" id="GO:0003968">
    <property type="term" value="F:RNA-directed RNA polymerase activity"/>
    <property type="evidence" value="ECO:0007669"/>
    <property type="project" value="UniProtKB-KW"/>
</dbReference>
<dbReference type="EC" id="2.7.7.49" evidence="1"/>
<dbReference type="Gene3D" id="3.30.420.10">
    <property type="entry name" value="Ribonuclease H-like superfamily/Ribonuclease H"/>
    <property type="match status" value="1"/>
</dbReference>
<dbReference type="CDD" id="cd09274">
    <property type="entry name" value="RNase_HI_RT_Ty3"/>
    <property type="match status" value="1"/>
</dbReference>
<keyword evidence="4" id="KW-0548">Nucleotidyltransferase</keyword>
<evidence type="ECO:0000256" key="10">
    <source>
        <dbReference type="ARBA" id="ARBA00022918"/>
    </source>
</evidence>
<protein>
    <recommendedName>
        <fullName evidence="1">RNA-directed DNA polymerase</fullName>
        <ecNumber evidence="1">2.7.7.49</ecNumber>
    </recommendedName>
</protein>
<evidence type="ECO:0000256" key="6">
    <source>
        <dbReference type="ARBA" id="ARBA00022723"/>
    </source>
</evidence>
<dbReference type="PANTHER" id="PTHR37984">
    <property type="entry name" value="PROTEIN CBG26694"/>
    <property type="match status" value="1"/>
</dbReference>
<dbReference type="Gene3D" id="2.40.70.10">
    <property type="entry name" value="Acid Proteases"/>
    <property type="match status" value="1"/>
</dbReference>
<dbReference type="InterPro" id="IPR043502">
    <property type="entry name" value="DNA/RNA_pol_sf"/>
</dbReference>
<dbReference type="GO" id="GO:0015074">
    <property type="term" value="P:DNA integration"/>
    <property type="evidence" value="ECO:0007669"/>
    <property type="project" value="UniProtKB-KW"/>
</dbReference>
<dbReference type="InterPro" id="IPR041588">
    <property type="entry name" value="Integrase_H2C2"/>
</dbReference>
<dbReference type="SUPFAM" id="SSF53098">
    <property type="entry name" value="Ribonuclease H-like"/>
    <property type="match status" value="1"/>
</dbReference>
<dbReference type="InterPro" id="IPR041373">
    <property type="entry name" value="RT_RNaseH"/>
</dbReference>
<reference evidence="13" key="1">
    <citation type="submission" date="2020-08" db="EMBL/GenBank/DDBJ databases">
        <title>Metaviromic analysis of adult Aedes aegypti mosquitoes from Tocantins state, Brazil: a pilot study.</title>
        <authorList>
            <person name="Neto O.F.A."/>
            <person name="Duarte M.A."/>
            <person name="Campos F.S."/>
            <person name="da Silva L.A."/>
            <person name="Alves G.B."/>
            <person name="Silva A.B."/>
            <person name="Silva T.P."/>
            <person name="Marinho N.C."/>
            <person name="Gross C.L."/>
            <person name="Melo F.L."/>
            <person name="Ardisson-Araujo D.M.P."/>
            <person name="Ribeiro B.M."/>
            <person name="Aguiar R.W.S."/>
        </authorList>
    </citation>
    <scope>NUCLEOTIDE SEQUENCE</scope>
    <source>
        <strain evidence="13">AaTV2/BR_TO</strain>
    </source>
</reference>
<keyword evidence="8" id="KW-0378">Hydrolase</keyword>
<dbReference type="GO" id="GO:0006508">
    <property type="term" value="P:proteolysis"/>
    <property type="evidence" value="ECO:0007669"/>
    <property type="project" value="UniProtKB-KW"/>
</dbReference>
<evidence type="ECO:0000256" key="4">
    <source>
        <dbReference type="ARBA" id="ARBA00022695"/>
    </source>
</evidence>
<dbReference type="InterPro" id="IPR043128">
    <property type="entry name" value="Rev_trsase/Diguanyl_cyclase"/>
</dbReference>
<dbReference type="Gene3D" id="3.10.10.10">
    <property type="entry name" value="HIV Type 1 Reverse Transcriptase, subunit A, domain 1"/>
    <property type="match status" value="1"/>
</dbReference>
<dbReference type="CDD" id="cd01647">
    <property type="entry name" value="RT_LTR"/>
    <property type="match status" value="1"/>
</dbReference>
<evidence type="ECO:0000256" key="1">
    <source>
        <dbReference type="ARBA" id="ARBA00012493"/>
    </source>
</evidence>
<dbReference type="FunFam" id="3.10.10.10:FF:000007">
    <property type="entry name" value="Retrovirus-related Pol polyprotein from transposon 17.6-like Protein"/>
    <property type="match status" value="1"/>
</dbReference>
<keyword evidence="3" id="KW-0808">Transferase</keyword>
<feature type="domain" description="Integrase catalytic" evidence="12">
    <location>
        <begin position="878"/>
        <end position="1036"/>
    </location>
</feature>
<proteinExistence type="predicted"/>
<evidence type="ECO:0000256" key="9">
    <source>
        <dbReference type="ARBA" id="ARBA00022908"/>
    </source>
</evidence>
<accession>A0A7S8WJS0</accession>
<name>A0A7S8WJS0_9VIRU</name>
<dbReference type="GO" id="GO:0008233">
    <property type="term" value="F:peptidase activity"/>
    <property type="evidence" value="ECO:0007669"/>
    <property type="project" value="UniProtKB-KW"/>
</dbReference>
<dbReference type="Gene3D" id="3.30.70.270">
    <property type="match status" value="2"/>
</dbReference>
<dbReference type="InterPro" id="IPR021109">
    <property type="entry name" value="Peptidase_aspartic_dom_sf"/>
</dbReference>
<dbReference type="Pfam" id="PF17917">
    <property type="entry name" value="RT_RNaseH"/>
    <property type="match status" value="1"/>
</dbReference>
<sequence>MKTKFGELKFLVDTGANKNYVDPDKISTCFLKNCTPTGVKNINGKHNINKCVEIEMFNQPLTFYALKFHPYFDGLIGYESLRNLKAEILTSSNTLKLPTTSVNMLRKYPDSFSRNLNAYEEIPLPLKTNVPNGDFFVEHPLPLTDEVMILPGLYTAKDNKATVLLKNCCEVPVKISPNRLIFSELNNFEVVQKVENYEPGYVFDNTSIDPRLKNQLRIDHLNIEEKRKLINLISKFPSVFYLEGDNLSFTNVIKHRIETKDDLPVHAKSYRYPYCHKEEVQKQVSKMLSQGIIRPSTSPWCSPIWIVPKKLDASGQQKWRLVVDYRKLNEKTIDDKYPLPNITEILDKLGKCQYFTTLDLASGFHQIEVHPDDIQKTAFSVEHGLYEYLRMPFGLKNAPATFQRVMDHVLRDLIGKCCLVYMDDIIIFSVSLQEHIENLTKIFMALEKVNLKIQLDKSEFLKKEVAFLGHIVTDNGVKPNPSKIEAIQNWPIPKNQKELRGFLGILGYYRRFVRDFARITKPLTAQLRKGEHVEHTDIFLKTFVACKKLLTQSDILQYPDFEKPFVLTTDASNFALGAVLSQGAIGQDRPVAYASRTLTKTEERYSAIEKELLAIVWATQYFRPYLFGRKFTLYTDHQPLTYALNLKTPNTKLVKWRLQLLEYDFEIKHRPGKQNVVADALSRITHDINVNEDDSDSDDCSVHSADTDDSEFIKCTEKPINFFHNQIILKIDPNESETYEEIFPRVYRRTITKITFGVPLLIRILKEYMDPRRSNCIMCPENVIQSLQIVYKNYFSRCKTFKLCISQKILIDLPNLEDQNSIIEDTHETAHRGIRENLEEIKRRFFFPNMKRKVRKYIILCDTCNKAKYERKPYKIKFGETPIPKQPIEIIHIDIYIAQPNLFLSVVDKFTRYGTLIPIKSRSIADIRKAIIKYITLYGTPSLIVSDNEPAIKSIEIRGLLSDLNIQQYFTPSNHSQTNGIVERFHSTITEIFNANKHKYGEVSNKEKFLIACSLYNNSIHTATNMKPREILYAAKNGQERPIEMERLVELRDKLYDEVQVQLTKTQNSQNLYHNRKREDPPKLKQNELAYNRIQGVKSKIKDRYQQVRVRSNRKHTYKDILSRKLHKEKLRRIRK</sequence>
<dbReference type="EMBL" id="MT913596">
    <property type="protein sequence ID" value="QPF16710.1"/>
    <property type="molecule type" value="Genomic_RNA"/>
</dbReference>
<dbReference type="InterPro" id="IPR036397">
    <property type="entry name" value="RNaseH_sf"/>
</dbReference>
<dbReference type="InterPro" id="IPR000477">
    <property type="entry name" value="RT_dom"/>
</dbReference>
<dbReference type="GO" id="GO:0003676">
    <property type="term" value="F:nucleic acid binding"/>
    <property type="evidence" value="ECO:0007669"/>
    <property type="project" value="InterPro"/>
</dbReference>
<dbReference type="InterPro" id="IPR050951">
    <property type="entry name" value="Retrovirus_Pol_polyprotein"/>
</dbReference>
<dbReference type="SUPFAM" id="SSF56672">
    <property type="entry name" value="DNA/RNA polymerases"/>
    <property type="match status" value="1"/>
</dbReference>
<keyword evidence="13" id="KW-0696">RNA-directed RNA polymerase</keyword>
<evidence type="ECO:0000256" key="8">
    <source>
        <dbReference type="ARBA" id="ARBA00022801"/>
    </source>
</evidence>
<organism evidence="13">
    <name type="scientific">Aedes aegypti To virus 2</name>
    <dbReference type="NCBI Taxonomy" id="2789886"/>
    <lineage>
        <taxon>Viruses</taxon>
        <taxon>Riboviria</taxon>
    </lineage>
</organism>
<dbReference type="PROSITE" id="PS50994">
    <property type="entry name" value="INTEGRASE"/>
    <property type="match status" value="1"/>
</dbReference>
<dbReference type="GO" id="GO:0004519">
    <property type="term" value="F:endonuclease activity"/>
    <property type="evidence" value="ECO:0007669"/>
    <property type="project" value="UniProtKB-KW"/>
</dbReference>
<keyword evidence="6" id="KW-0479">Metal-binding</keyword>
<dbReference type="FunFam" id="3.30.70.270:FF:000026">
    <property type="entry name" value="Transposon Ty3-G Gag-Pol polyprotein"/>
    <property type="match status" value="1"/>
</dbReference>
<feature type="domain" description="Reverse transcriptase" evidence="11">
    <location>
        <begin position="288"/>
        <end position="472"/>
    </location>
</feature>
<dbReference type="PROSITE" id="PS50878">
    <property type="entry name" value="RT_POL"/>
    <property type="match status" value="1"/>
</dbReference>
<evidence type="ECO:0000256" key="3">
    <source>
        <dbReference type="ARBA" id="ARBA00022679"/>
    </source>
</evidence>
<keyword evidence="7" id="KW-0255">Endonuclease</keyword>
<dbReference type="InterPro" id="IPR012337">
    <property type="entry name" value="RNaseH-like_sf"/>
</dbReference>
<dbReference type="Gene3D" id="1.10.340.70">
    <property type="match status" value="1"/>
</dbReference>
<evidence type="ECO:0000313" key="13">
    <source>
        <dbReference type="EMBL" id="QPF16710.1"/>
    </source>
</evidence>